<dbReference type="EMBL" id="JAAOAQ010000087">
    <property type="protein sequence ID" value="KAF5568222.1"/>
    <property type="molecule type" value="Genomic_DNA"/>
</dbReference>
<organism evidence="1 2">
    <name type="scientific">Fusarium phyllophilum</name>
    <dbReference type="NCBI Taxonomy" id="47803"/>
    <lineage>
        <taxon>Eukaryota</taxon>
        <taxon>Fungi</taxon>
        <taxon>Dikarya</taxon>
        <taxon>Ascomycota</taxon>
        <taxon>Pezizomycotina</taxon>
        <taxon>Sordariomycetes</taxon>
        <taxon>Hypocreomycetidae</taxon>
        <taxon>Hypocreales</taxon>
        <taxon>Nectriaceae</taxon>
        <taxon>Fusarium</taxon>
        <taxon>Fusarium fujikuroi species complex</taxon>
    </lineage>
</organism>
<evidence type="ECO:0000313" key="1">
    <source>
        <dbReference type="EMBL" id="KAF5568222.1"/>
    </source>
</evidence>
<proteinExistence type="predicted"/>
<evidence type="ECO:0000313" key="2">
    <source>
        <dbReference type="Proteomes" id="UP000582016"/>
    </source>
</evidence>
<dbReference type="OrthoDB" id="5120070at2759"/>
<comment type="caution">
    <text evidence="1">The sequence shown here is derived from an EMBL/GenBank/DDBJ whole genome shotgun (WGS) entry which is preliminary data.</text>
</comment>
<sequence>MTLLFTIPTEKSLFAYKTAEMQAAEYASKRAHATMHPSTGVDPTKNHDTYWKTALLTEERDWEKVPPPARDAFTLSDILGQTDPHLAVVSRTGLIGMSLQYYQPPGETECRQHFFFELNENVIFADEDGNRCAIHGFAMWMAPTDDGKAELTVRLCIKSEPFMDPLLIFEFYVENSKKEPKDNFILIDFINALQGEWRQVARIPRRSVSSSLPSHVSIISRRAQLIWYSLQWMIRLNMAKFLSWSCHGMDFEEANFAGDGEYMGDLKFDIIIHNKFKSDPNELGDNMKRIIDVQKTPIKRGVWLDEGFTRPLAYRLAKLPYEGPPAWRDAVTNASVDKWFEGIDDWFATGEFAKE</sequence>
<dbReference type="Proteomes" id="UP000582016">
    <property type="component" value="Unassembled WGS sequence"/>
</dbReference>
<gene>
    <name evidence="1" type="ORF">FPHYL_2883</name>
</gene>
<name>A0A8H5NJ12_9HYPO</name>
<protein>
    <submittedName>
        <fullName evidence="1">Uncharacterized protein</fullName>
    </submittedName>
</protein>
<accession>A0A8H5NJ12</accession>
<reference evidence="1 2" key="1">
    <citation type="submission" date="2020-05" db="EMBL/GenBank/DDBJ databases">
        <title>Identification and distribution of gene clusters putatively required for synthesis of sphingolipid metabolism inhibitors in phylogenetically diverse species of the filamentous fungus Fusarium.</title>
        <authorList>
            <person name="Kim H.-S."/>
            <person name="Busman M."/>
            <person name="Brown D.W."/>
            <person name="Divon H."/>
            <person name="Uhlig S."/>
            <person name="Proctor R.H."/>
        </authorList>
    </citation>
    <scope>NUCLEOTIDE SEQUENCE [LARGE SCALE GENOMIC DNA]</scope>
    <source>
        <strain evidence="1 2">NRRL 13617</strain>
    </source>
</reference>
<dbReference type="AlphaFoldDB" id="A0A8H5NJ12"/>
<keyword evidence="2" id="KW-1185">Reference proteome</keyword>